<keyword evidence="10" id="KW-0007">Acetylation</keyword>
<dbReference type="GO" id="GO:0051051">
    <property type="term" value="P:negative regulation of transport"/>
    <property type="evidence" value="ECO:0007669"/>
    <property type="project" value="TreeGrafter"/>
</dbReference>
<evidence type="ECO:0000256" key="8">
    <source>
        <dbReference type="ARBA" id="ARBA00022824"/>
    </source>
</evidence>
<organism evidence="14 15">
    <name type="scientific">Clarias magur</name>
    <name type="common">Asian catfish</name>
    <name type="synonym">Macropteronotus magur</name>
    <dbReference type="NCBI Taxonomy" id="1594786"/>
    <lineage>
        <taxon>Eukaryota</taxon>
        <taxon>Metazoa</taxon>
        <taxon>Chordata</taxon>
        <taxon>Craniata</taxon>
        <taxon>Vertebrata</taxon>
        <taxon>Euteleostomi</taxon>
        <taxon>Actinopterygii</taxon>
        <taxon>Neopterygii</taxon>
        <taxon>Teleostei</taxon>
        <taxon>Ostariophysi</taxon>
        <taxon>Siluriformes</taxon>
        <taxon>Clariidae</taxon>
        <taxon>Clarias</taxon>
    </lineage>
</organism>
<keyword evidence="7 13" id="KW-0812">Transmembrane</keyword>
<keyword evidence="12" id="KW-0206">Cytoskeleton</keyword>
<evidence type="ECO:0000256" key="2">
    <source>
        <dbReference type="ARBA" id="ARBA00004477"/>
    </source>
</evidence>
<dbReference type="AlphaFoldDB" id="A0A8J4ULI6"/>
<dbReference type="OrthoDB" id="18213at2759"/>
<evidence type="ECO:0000256" key="4">
    <source>
        <dbReference type="ARBA" id="ARBA00006483"/>
    </source>
</evidence>
<feature type="transmembrane region" description="Helical" evidence="13">
    <location>
        <begin position="100"/>
        <end position="127"/>
    </location>
</feature>
<evidence type="ECO:0000256" key="10">
    <source>
        <dbReference type="ARBA" id="ARBA00022990"/>
    </source>
</evidence>
<comment type="caution">
    <text evidence="14">The sequence shown here is derived from an EMBL/GenBank/DDBJ whole genome shotgun (WGS) entry which is preliminary data.</text>
</comment>
<dbReference type="PANTHER" id="PTHR12859:SF2">
    <property type="entry name" value="PRA1 FAMILY PROTEIN 3"/>
    <property type="match status" value="1"/>
</dbReference>
<accession>A0A8J4ULI6</accession>
<feature type="transmembrane region" description="Helical" evidence="13">
    <location>
        <begin position="41"/>
        <end position="59"/>
    </location>
</feature>
<feature type="non-terminal residue" evidence="14">
    <location>
        <position position="132"/>
    </location>
</feature>
<evidence type="ECO:0000256" key="7">
    <source>
        <dbReference type="ARBA" id="ARBA00022692"/>
    </source>
</evidence>
<keyword evidence="8" id="KW-0256">Endoplasmic reticulum</keyword>
<evidence type="ECO:0000256" key="12">
    <source>
        <dbReference type="ARBA" id="ARBA00023212"/>
    </source>
</evidence>
<dbReference type="Pfam" id="PF03208">
    <property type="entry name" value="PRA1"/>
    <property type="match status" value="1"/>
</dbReference>
<dbReference type="GO" id="GO:0005789">
    <property type="term" value="C:endoplasmic reticulum membrane"/>
    <property type="evidence" value="ECO:0007669"/>
    <property type="project" value="UniProtKB-SubCell"/>
</dbReference>
<dbReference type="PANTHER" id="PTHR12859">
    <property type="entry name" value="PRA1 PROTEIN"/>
    <property type="match status" value="1"/>
</dbReference>
<dbReference type="EMBL" id="QNUK01000060">
    <property type="protein sequence ID" value="KAF5904284.1"/>
    <property type="molecule type" value="Genomic_DNA"/>
</dbReference>
<evidence type="ECO:0000256" key="3">
    <source>
        <dbReference type="ARBA" id="ARBA00004651"/>
    </source>
</evidence>
<gene>
    <name evidence="14" type="ORF">DAT39_006001</name>
</gene>
<keyword evidence="5" id="KW-1003">Cell membrane</keyword>
<feature type="transmembrane region" description="Helical" evidence="13">
    <location>
        <begin position="65"/>
        <end position="85"/>
    </location>
</feature>
<reference evidence="14" key="1">
    <citation type="submission" date="2020-07" db="EMBL/GenBank/DDBJ databases">
        <title>Clarias magur genome sequencing, assembly and annotation.</title>
        <authorList>
            <person name="Kushwaha B."/>
            <person name="Kumar R."/>
            <person name="Das P."/>
            <person name="Joshi C.G."/>
            <person name="Kumar D."/>
            <person name="Nagpure N.S."/>
            <person name="Pandey M."/>
            <person name="Agarwal S."/>
            <person name="Srivastava S."/>
            <person name="Singh M."/>
            <person name="Sahoo L."/>
            <person name="Jayasankar P."/>
            <person name="Meher P.K."/>
            <person name="Koringa P.G."/>
            <person name="Iquebal M.A."/>
            <person name="Das S.P."/>
            <person name="Bit A."/>
            <person name="Patnaik S."/>
            <person name="Patel N."/>
            <person name="Shah T.M."/>
            <person name="Hinsu A."/>
            <person name="Jena J.K."/>
        </authorList>
    </citation>
    <scope>NUCLEOTIDE SEQUENCE</scope>
    <source>
        <strain evidence="14">CIFAMagur01</strain>
        <tissue evidence="14">Testis</tissue>
    </source>
</reference>
<keyword evidence="6" id="KW-0963">Cytoplasm</keyword>
<dbReference type="GO" id="GO:0005856">
    <property type="term" value="C:cytoskeleton"/>
    <property type="evidence" value="ECO:0007669"/>
    <property type="project" value="UniProtKB-SubCell"/>
</dbReference>
<evidence type="ECO:0000256" key="5">
    <source>
        <dbReference type="ARBA" id="ARBA00022475"/>
    </source>
</evidence>
<sequence>MVQIKFTPIRPWKDFFPGAERFAIPDFHDLPKWNNRMICNLLYYQTNYILMAVVVFLIVGFMDPIGMFIGAAVVVAVFLGAEWAAENKAIIKNFKKENPILFVFFVLLASYLLIPLFGEVMVFLLAFKLPQF</sequence>
<dbReference type="GO" id="GO:0005886">
    <property type="term" value="C:plasma membrane"/>
    <property type="evidence" value="ECO:0007669"/>
    <property type="project" value="UniProtKB-SubCell"/>
</dbReference>
<comment type="subcellular location">
    <subcellularLocation>
        <location evidence="3">Cell membrane</location>
        <topology evidence="3">Multi-pass membrane protein</topology>
    </subcellularLocation>
    <subcellularLocation>
        <location evidence="1">Cytoplasm</location>
        <location evidence="1">Cytoskeleton</location>
    </subcellularLocation>
    <subcellularLocation>
        <location evidence="2">Endoplasmic reticulum membrane</location>
        <topology evidence="2">Multi-pass membrane protein</topology>
    </subcellularLocation>
    <subcellularLocation>
        <location evidence="13">Membrane</location>
        <topology evidence="13">Multi-pass membrane protein</topology>
    </subcellularLocation>
</comment>
<name>A0A8J4ULI6_CLAMG</name>
<proteinExistence type="inferred from homology"/>
<evidence type="ECO:0000256" key="11">
    <source>
        <dbReference type="ARBA" id="ARBA00023136"/>
    </source>
</evidence>
<protein>
    <recommendedName>
        <fullName evidence="13">PRA1 family protein</fullName>
    </recommendedName>
</protein>
<evidence type="ECO:0000313" key="15">
    <source>
        <dbReference type="Proteomes" id="UP000727407"/>
    </source>
</evidence>
<keyword evidence="9 13" id="KW-1133">Transmembrane helix</keyword>
<evidence type="ECO:0000256" key="1">
    <source>
        <dbReference type="ARBA" id="ARBA00004245"/>
    </source>
</evidence>
<evidence type="ECO:0000256" key="9">
    <source>
        <dbReference type="ARBA" id="ARBA00022989"/>
    </source>
</evidence>
<dbReference type="Proteomes" id="UP000727407">
    <property type="component" value="Unassembled WGS sequence"/>
</dbReference>
<evidence type="ECO:0000256" key="13">
    <source>
        <dbReference type="RuleBase" id="RU363107"/>
    </source>
</evidence>
<comment type="similarity">
    <text evidence="4 13">Belongs to the PRA1 family.</text>
</comment>
<keyword evidence="11 13" id="KW-0472">Membrane</keyword>
<keyword evidence="15" id="KW-1185">Reference proteome</keyword>
<evidence type="ECO:0000313" key="14">
    <source>
        <dbReference type="EMBL" id="KAF5904284.1"/>
    </source>
</evidence>
<dbReference type="InterPro" id="IPR004895">
    <property type="entry name" value="Prenylated_rab_accept_PRA1"/>
</dbReference>
<evidence type="ECO:0000256" key="6">
    <source>
        <dbReference type="ARBA" id="ARBA00022490"/>
    </source>
</evidence>